<dbReference type="EMBL" id="NDHI03003383">
    <property type="protein sequence ID" value="PNJ71634.1"/>
    <property type="molecule type" value="Genomic_DNA"/>
</dbReference>
<evidence type="ECO:0000256" key="1">
    <source>
        <dbReference type="SAM" id="MobiDB-lite"/>
    </source>
</evidence>
<feature type="region of interest" description="Disordered" evidence="1">
    <location>
        <begin position="78"/>
        <end position="106"/>
    </location>
</feature>
<reference evidence="2" key="1">
    <citation type="submission" date="2017-12" db="EMBL/GenBank/DDBJ databases">
        <title>High-resolution comparative analysis of great ape genomes.</title>
        <authorList>
            <person name="Pollen A."/>
            <person name="Hastie A."/>
            <person name="Hormozdiari F."/>
            <person name="Dougherty M."/>
            <person name="Liu R."/>
            <person name="Chaisson M."/>
            <person name="Hoppe E."/>
            <person name="Hill C."/>
            <person name="Pang A."/>
            <person name="Hillier L."/>
            <person name="Baker C."/>
            <person name="Armstrong J."/>
            <person name="Shendure J."/>
            <person name="Paten B."/>
            <person name="Wilson R."/>
            <person name="Chao H."/>
            <person name="Schneider V."/>
            <person name="Ventura M."/>
            <person name="Kronenberg Z."/>
            <person name="Murali S."/>
            <person name="Gordon D."/>
            <person name="Cantsilieris S."/>
            <person name="Munson K."/>
            <person name="Nelson B."/>
            <person name="Raja A."/>
            <person name="Underwood J."/>
            <person name="Diekhans M."/>
            <person name="Fiddes I."/>
            <person name="Haussler D."/>
            <person name="Eichler E."/>
        </authorList>
    </citation>
    <scope>NUCLEOTIDE SEQUENCE [LARGE SCALE GENOMIC DNA]</scope>
    <source>
        <strain evidence="2">Susie</strain>
    </source>
</reference>
<dbReference type="PANTHER" id="PTHR12138:SF162">
    <property type="entry name" value="CHROMOSOME UNDETERMINED SCAFFOLD_275, WHOLE GENOME SHOTGUN SEQUENCE"/>
    <property type="match status" value="1"/>
</dbReference>
<accession>A0A2J8WPD4</accession>
<name>A0A2J8WPD4_PONAB</name>
<feature type="compositionally biased region" description="Low complexity" evidence="1">
    <location>
        <begin position="78"/>
        <end position="92"/>
    </location>
</feature>
<protein>
    <submittedName>
        <fullName evidence="2">IDNK isoform 1</fullName>
    </submittedName>
</protein>
<dbReference type="PRINTS" id="PR02045">
    <property type="entry name" value="F138DOMAIN"/>
</dbReference>
<proteinExistence type="predicted"/>
<organism evidence="2">
    <name type="scientific">Pongo abelii</name>
    <name type="common">Sumatran orangutan</name>
    <name type="synonym">Pongo pygmaeus abelii</name>
    <dbReference type="NCBI Taxonomy" id="9601"/>
    <lineage>
        <taxon>Eukaryota</taxon>
        <taxon>Metazoa</taxon>
        <taxon>Chordata</taxon>
        <taxon>Craniata</taxon>
        <taxon>Vertebrata</taxon>
        <taxon>Euteleostomi</taxon>
        <taxon>Mammalia</taxon>
        <taxon>Eutheria</taxon>
        <taxon>Euarchontoglires</taxon>
        <taxon>Primates</taxon>
        <taxon>Haplorrhini</taxon>
        <taxon>Catarrhini</taxon>
        <taxon>Hominidae</taxon>
        <taxon>Pongo</taxon>
    </lineage>
</organism>
<comment type="caution">
    <text evidence="2">The sequence shown here is derived from an EMBL/GenBank/DDBJ whole genome shotgun (WGS) entry which is preliminary data.</text>
</comment>
<gene>
    <name evidence="2" type="ORF">CR201_G0009098</name>
</gene>
<dbReference type="AlphaFoldDB" id="A0A2J8WPD4"/>
<dbReference type="PANTHER" id="PTHR12138">
    <property type="entry name" value="PRIMATE-EXPANDED PROTEIN FAMILY"/>
    <property type="match status" value="1"/>
</dbReference>
<sequence length="106" mass="10756">MAAPGALLVMGTLTLSPRLEYSGVISAHCNLCLLSSSDCHASASGVTGVTGVHHDAQPSFVFLVEMGFCHVGRTSPELLASSDPPASASQSAGIIGMSQGPNLTWS</sequence>
<evidence type="ECO:0000313" key="2">
    <source>
        <dbReference type="EMBL" id="PNJ71634.1"/>
    </source>
</evidence>